<dbReference type="Gene3D" id="3.40.50.720">
    <property type="entry name" value="NAD(P)-binding Rossmann-like Domain"/>
    <property type="match status" value="1"/>
</dbReference>
<dbReference type="InterPro" id="IPR006176">
    <property type="entry name" value="3-OHacyl-CoA_DH_NAD-bd"/>
</dbReference>
<evidence type="ECO:0000256" key="2">
    <source>
        <dbReference type="ARBA" id="ARBA00012076"/>
    </source>
</evidence>
<comment type="caution">
    <text evidence="5">The sequence shown here is derived from an EMBL/GenBank/DDBJ whole genome shotgun (WGS) entry which is preliminary data.</text>
</comment>
<dbReference type="Proteomes" id="UP000830375">
    <property type="component" value="Unassembled WGS sequence"/>
</dbReference>
<feature type="domain" description="3-hydroxyacyl-CoA dehydrogenase NAD binding" evidence="4">
    <location>
        <begin position="333"/>
        <end position="510"/>
    </location>
</feature>
<dbReference type="EMBL" id="JACTAM010000020">
    <property type="protein sequence ID" value="KAI2652273.1"/>
    <property type="molecule type" value="Genomic_DNA"/>
</dbReference>
<dbReference type="InterPro" id="IPR018376">
    <property type="entry name" value="Enoyl-CoA_hyd/isom_CS"/>
</dbReference>
<evidence type="ECO:0000313" key="5">
    <source>
        <dbReference type="EMBL" id="KAI2652273.1"/>
    </source>
</evidence>
<evidence type="ECO:0000313" key="6">
    <source>
        <dbReference type="Proteomes" id="UP000830375"/>
    </source>
</evidence>
<dbReference type="InterPro" id="IPR036291">
    <property type="entry name" value="NAD(P)-bd_dom_sf"/>
</dbReference>
<organism evidence="5 6">
    <name type="scientific">Labeo rohita</name>
    <name type="common">Indian major carp</name>
    <name type="synonym">Cyprinus rohita</name>
    <dbReference type="NCBI Taxonomy" id="84645"/>
    <lineage>
        <taxon>Eukaryota</taxon>
        <taxon>Metazoa</taxon>
        <taxon>Chordata</taxon>
        <taxon>Craniata</taxon>
        <taxon>Vertebrata</taxon>
        <taxon>Euteleostomi</taxon>
        <taxon>Actinopterygii</taxon>
        <taxon>Neopterygii</taxon>
        <taxon>Teleostei</taxon>
        <taxon>Ostariophysi</taxon>
        <taxon>Cypriniformes</taxon>
        <taxon>Cyprinidae</taxon>
        <taxon>Labeoninae</taxon>
        <taxon>Labeonini</taxon>
        <taxon>Labeo</taxon>
    </lineage>
</organism>
<dbReference type="SUPFAM" id="SSF51735">
    <property type="entry name" value="NAD(P)-binding Rossmann-fold domains"/>
    <property type="match status" value="1"/>
</dbReference>
<dbReference type="SUPFAM" id="SSF48179">
    <property type="entry name" value="6-phosphogluconate dehydrogenase C-terminal domain-like"/>
    <property type="match status" value="2"/>
</dbReference>
<protein>
    <recommendedName>
        <fullName evidence="2">enoyl-CoA hydratase</fullName>
        <ecNumber evidence="2">4.2.1.17</ecNumber>
    </recommendedName>
</protein>
<dbReference type="SUPFAM" id="SSF52096">
    <property type="entry name" value="ClpP/crotonase"/>
    <property type="match status" value="1"/>
</dbReference>
<dbReference type="EC" id="4.2.1.17" evidence="2"/>
<dbReference type="InterPro" id="IPR008927">
    <property type="entry name" value="6-PGluconate_DH-like_C_sf"/>
</dbReference>
<dbReference type="Pfam" id="PF00378">
    <property type="entry name" value="ECH_1"/>
    <property type="match status" value="1"/>
</dbReference>
<comment type="similarity">
    <text evidence="3">Belongs to the enoyl-CoA hydratase/isomerase family.</text>
</comment>
<proteinExistence type="inferred from homology"/>
<evidence type="ECO:0000256" key="1">
    <source>
        <dbReference type="ARBA" id="ARBA00008750"/>
    </source>
</evidence>
<dbReference type="PANTHER" id="PTHR43612">
    <property type="entry name" value="TRIFUNCTIONAL ENZYME SUBUNIT ALPHA"/>
    <property type="match status" value="1"/>
</dbReference>
<dbReference type="Gene3D" id="1.10.1040.50">
    <property type="match status" value="1"/>
</dbReference>
<sequence length="704" mass="75866">MASARLLLTRVSCTALKAITGHGQRSLSVSSAVLARTHVSYEVKDNVAVVNTLSKQMQAEMVEVMNEIWGNSAVKSAVLISRKPGCFIAGADINMIQACKTAEEVTSLSQEGQNMFEKIEKSPIPIVAAINGSCLGGGLEFAIACQYRIATKSKKTVLGTPEVMLGLLPGAGGTQRLPKMVGLPAAFDMMLTGRNIRADKAKKMGLVHHLVDPLGPGLKSPEERTIEYLEEVAVDFAKGLAGKKVTVEKKKGLMQKVQDFVMGLPPVRKQIYKTVNGKVMKQTKGLYPAPLKIIENFGKLGMTSESRALIGLYHGQVACKKNHFGQPEREVKKLAVLGAGLMGAGIAQVTIDKGVATILKDTTEEGLARGQQQVYKGLNDKTKKKSLTTFERDRIMSLLSGQLDYRGFESADMVIEAVFEDLSIKHKVVKEVEAVIPPHCIFATNTSALPIKDIAAASKRPEKVIGMHYFSPVDKMQLLEIITTNKTSKDTTASAVAVGLKQGKVIIVVGKLDSLTTGFGFPVGAATLADEVGIDVAAHVAEDLGKAFGTRFGGGNVEVLKMMVQKGFKGRKSGKGCYVYGAKSKEKKVNSGAEDILKSFKLTAPPAVSADEDIQYRLVSRFVNEAVLCLQEGILPDPVQGDIGAVFGLGFPPCLGGPFRFVDSYGADKLVQKMKRFEEAYGNQFTPCQLLLDHAKDSSKRFHK</sequence>
<comment type="similarity">
    <text evidence="1">In the N-terminal section; belongs to the enoyl-CoA hydratase/isomerase family.</text>
</comment>
<name>A0ABQ8LRI0_LABRO</name>
<dbReference type="Gene3D" id="3.90.226.10">
    <property type="entry name" value="2-enoyl-CoA Hydratase, Chain A, domain 1"/>
    <property type="match status" value="1"/>
</dbReference>
<dbReference type="InterPro" id="IPR050136">
    <property type="entry name" value="FA_oxidation_alpha_subunit"/>
</dbReference>
<dbReference type="InterPro" id="IPR001753">
    <property type="entry name" value="Enoyl-CoA_hydra/iso"/>
</dbReference>
<dbReference type="PANTHER" id="PTHR43612:SF3">
    <property type="entry name" value="TRIFUNCTIONAL ENZYME SUBUNIT ALPHA, MITOCHONDRIAL"/>
    <property type="match status" value="1"/>
</dbReference>
<keyword evidence="6" id="KW-1185">Reference proteome</keyword>
<gene>
    <name evidence="5" type="ORF">H4Q32_015151</name>
</gene>
<evidence type="ECO:0000259" key="4">
    <source>
        <dbReference type="Pfam" id="PF02737"/>
    </source>
</evidence>
<evidence type="ECO:0000256" key="3">
    <source>
        <dbReference type="RuleBase" id="RU003707"/>
    </source>
</evidence>
<reference evidence="5 6" key="1">
    <citation type="submission" date="2022-01" db="EMBL/GenBank/DDBJ databases">
        <title>A high-quality chromosome-level genome assembly of rohu carp, Labeo rohita.</title>
        <authorList>
            <person name="Arick M.A. II"/>
            <person name="Hsu C.-Y."/>
            <person name="Magbanua Z."/>
            <person name="Pechanova O."/>
            <person name="Grover C."/>
            <person name="Miller E."/>
            <person name="Thrash A."/>
            <person name="Ezzel L."/>
            <person name="Alam S."/>
            <person name="Benzie J."/>
            <person name="Hamilton M."/>
            <person name="Karsi A."/>
            <person name="Lawrence M.L."/>
            <person name="Peterson D.G."/>
        </authorList>
    </citation>
    <scope>NUCLEOTIDE SEQUENCE [LARGE SCALE GENOMIC DNA]</scope>
    <source>
        <strain evidence="6">BAU-BD-2019</strain>
        <tissue evidence="5">Blood</tissue>
    </source>
</reference>
<dbReference type="Pfam" id="PF02737">
    <property type="entry name" value="3HCDH_N"/>
    <property type="match status" value="1"/>
</dbReference>
<dbReference type="PROSITE" id="PS00166">
    <property type="entry name" value="ENOYL_COA_HYDRATASE"/>
    <property type="match status" value="1"/>
</dbReference>
<accession>A0ABQ8LRI0</accession>
<dbReference type="CDD" id="cd06558">
    <property type="entry name" value="crotonase-like"/>
    <property type="match status" value="1"/>
</dbReference>
<dbReference type="InterPro" id="IPR029045">
    <property type="entry name" value="ClpP/crotonase-like_dom_sf"/>
</dbReference>